<sequence>MKEHFRKVMEKMREQALDALVIYGDREHGANFAYLTGFEPRFEEALLILHRDGKAYLVLGNENLKMCRYSFVKAELIHCPYFSLPCQPMIPEKPMKTFMEEAGLKDGMKIGCCGWKYFTSACQDNQKTFDIPSFIIEAIREAAPGSSLVNAGGIFLDPANGARHRMNGNEIAHYEFAAGLASSRVREALDEVAPGKTEMEIAHCLAAFGQPITITTIAAAGERFTNGVVFPRNKKISLGDKFSLTLGLRGGSSSRAAIVAESKEDLPEGEKDYIERIAAPYFKAAAVWYETVGIGVSGGELYETIEKVLPKEQYHWTLNPGHYTDQEEWSSSPVYKGSRAVLGSGMLLQMDIIPSVPGYSGVGAEDGIAIADEKLRSELREKYPETWRRFQDRREYMKEELGIRLKEEILPMSDLCGYLRPLLLNHEYALKVKNR</sequence>
<dbReference type="SUPFAM" id="SSF55920">
    <property type="entry name" value="Creatinase/aminopeptidase"/>
    <property type="match status" value="1"/>
</dbReference>
<name>A0A9D1ABR9_9FIRM</name>
<gene>
    <name evidence="2" type="ORF">IAB31_06840</name>
</gene>
<evidence type="ECO:0000313" key="2">
    <source>
        <dbReference type="EMBL" id="HIR13623.1"/>
    </source>
</evidence>
<proteinExistence type="predicted"/>
<dbReference type="GO" id="GO:0004177">
    <property type="term" value="F:aminopeptidase activity"/>
    <property type="evidence" value="ECO:0007669"/>
    <property type="project" value="UniProtKB-KW"/>
</dbReference>
<keyword evidence="2" id="KW-0031">Aminopeptidase</keyword>
<dbReference type="InterPro" id="IPR029149">
    <property type="entry name" value="Creatin/AminoP/Spt16_N"/>
</dbReference>
<dbReference type="Proteomes" id="UP000886757">
    <property type="component" value="Unassembled WGS sequence"/>
</dbReference>
<evidence type="ECO:0000313" key="3">
    <source>
        <dbReference type="Proteomes" id="UP000886757"/>
    </source>
</evidence>
<dbReference type="EMBL" id="DVGK01000078">
    <property type="protein sequence ID" value="HIR13623.1"/>
    <property type="molecule type" value="Genomic_DNA"/>
</dbReference>
<accession>A0A9D1ABR9</accession>
<dbReference type="Gene3D" id="3.40.350.10">
    <property type="entry name" value="Creatinase/prolidase N-terminal domain"/>
    <property type="match status" value="1"/>
</dbReference>
<evidence type="ECO:0000259" key="1">
    <source>
        <dbReference type="Pfam" id="PF01321"/>
    </source>
</evidence>
<dbReference type="InterPro" id="IPR036005">
    <property type="entry name" value="Creatinase/aminopeptidase-like"/>
</dbReference>
<dbReference type="Pfam" id="PF01321">
    <property type="entry name" value="Creatinase_N"/>
    <property type="match status" value="1"/>
</dbReference>
<reference evidence="2" key="1">
    <citation type="submission" date="2020-10" db="EMBL/GenBank/DDBJ databases">
        <authorList>
            <person name="Gilroy R."/>
        </authorList>
    </citation>
    <scope>NUCLEOTIDE SEQUENCE</scope>
    <source>
        <strain evidence="2">ChiSjej4B22-8148</strain>
    </source>
</reference>
<dbReference type="Gene3D" id="3.90.230.10">
    <property type="entry name" value="Creatinase/methionine aminopeptidase superfamily"/>
    <property type="match status" value="1"/>
</dbReference>
<dbReference type="AlphaFoldDB" id="A0A9D1ABR9"/>
<protein>
    <submittedName>
        <fullName evidence="2">Aminopeptidase P family N-terminal domain-containing protein</fullName>
    </submittedName>
</protein>
<reference evidence="2" key="2">
    <citation type="journal article" date="2021" name="PeerJ">
        <title>Extensive microbial diversity within the chicken gut microbiome revealed by metagenomics and culture.</title>
        <authorList>
            <person name="Gilroy R."/>
            <person name="Ravi A."/>
            <person name="Getino M."/>
            <person name="Pursley I."/>
            <person name="Horton D.L."/>
            <person name="Alikhan N.F."/>
            <person name="Baker D."/>
            <person name="Gharbi K."/>
            <person name="Hall N."/>
            <person name="Watson M."/>
            <person name="Adriaenssens E.M."/>
            <person name="Foster-Nyarko E."/>
            <person name="Jarju S."/>
            <person name="Secka A."/>
            <person name="Antonio M."/>
            <person name="Oren A."/>
            <person name="Chaudhuri R.R."/>
            <person name="La Ragione R."/>
            <person name="Hildebrand F."/>
            <person name="Pallen M.J."/>
        </authorList>
    </citation>
    <scope>NUCLEOTIDE SEQUENCE</scope>
    <source>
        <strain evidence="2">ChiSjej4B22-8148</strain>
    </source>
</reference>
<dbReference type="SUPFAM" id="SSF53092">
    <property type="entry name" value="Creatinase/prolidase N-terminal domain"/>
    <property type="match status" value="1"/>
</dbReference>
<keyword evidence="2" id="KW-0378">Hydrolase</keyword>
<organism evidence="2 3">
    <name type="scientific">Candidatus Choladousia intestinavium</name>
    <dbReference type="NCBI Taxonomy" id="2840727"/>
    <lineage>
        <taxon>Bacteria</taxon>
        <taxon>Bacillati</taxon>
        <taxon>Bacillota</taxon>
        <taxon>Clostridia</taxon>
        <taxon>Lachnospirales</taxon>
        <taxon>Lachnospiraceae</taxon>
        <taxon>Lachnospiraceae incertae sedis</taxon>
        <taxon>Candidatus Choladousia</taxon>
    </lineage>
</organism>
<dbReference type="InterPro" id="IPR000587">
    <property type="entry name" value="Creatinase_N"/>
</dbReference>
<feature type="domain" description="Creatinase N-terminal" evidence="1">
    <location>
        <begin position="7"/>
        <end position="59"/>
    </location>
</feature>
<keyword evidence="2" id="KW-0645">Protease</keyword>
<comment type="caution">
    <text evidence="2">The sequence shown here is derived from an EMBL/GenBank/DDBJ whole genome shotgun (WGS) entry which is preliminary data.</text>
</comment>